<evidence type="ECO:0000256" key="1">
    <source>
        <dbReference type="ARBA" id="ARBA00001946"/>
    </source>
</evidence>
<keyword evidence="11" id="KW-1185">Reference proteome</keyword>
<name>I7LU97_TETTS</name>
<comment type="catalytic activity">
    <reaction evidence="9">
        <text>diphosphate + H2O = 2 phosphate + H(+)</text>
        <dbReference type="Rhea" id="RHEA:24576"/>
        <dbReference type="ChEBI" id="CHEBI:15377"/>
        <dbReference type="ChEBI" id="CHEBI:15378"/>
        <dbReference type="ChEBI" id="CHEBI:33019"/>
        <dbReference type="ChEBI" id="CHEBI:43474"/>
        <dbReference type="EC" id="3.6.1.1"/>
    </reaction>
</comment>
<dbReference type="eggNOG" id="KOG1626">
    <property type="taxonomic scope" value="Eukaryota"/>
</dbReference>
<comment type="similarity">
    <text evidence="2">Belongs to the PPase family.</text>
</comment>
<evidence type="ECO:0000313" key="11">
    <source>
        <dbReference type="Proteomes" id="UP000009168"/>
    </source>
</evidence>
<reference evidence="11" key="1">
    <citation type="journal article" date="2006" name="PLoS Biol.">
        <title>Macronuclear genome sequence of the ciliate Tetrahymena thermophila, a model eukaryote.</title>
        <authorList>
            <person name="Eisen J.A."/>
            <person name="Coyne R.S."/>
            <person name="Wu M."/>
            <person name="Wu D."/>
            <person name="Thiagarajan M."/>
            <person name="Wortman J.R."/>
            <person name="Badger J.H."/>
            <person name="Ren Q."/>
            <person name="Amedeo P."/>
            <person name="Jones K.M."/>
            <person name="Tallon L.J."/>
            <person name="Delcher A.L."/>
            <person name="Salzberg S.L."/>
            <person name="Silva J.C."/>
            <person name="Haas B.J."/>
            <person name="Majoros W.H."/>
            <person name="Farzad M."/>
            <person name="Carlton J.M."/>
            <person name="Smith R.K. Jr."/>
            <person name="Garg J."/>
            <person name="Pearlman R.E."/>
            <person name="Karrer K.M."/>
            <person name="Sun L."/>
            <person name="Manning G."/>
            <person name="Elde N.C."/>
            <person name="Turkewitz A.P."/>
            <person name="Asai D.J."/>
            <person name="Wilkes D.E."/>
            <person name="Wang Y."/>
            <person name="Cai H."/>
            <person name="Collins K."/>
            <person name="Stewart B.A."/>
            <person name="Lee S.R."/>
            <person name="Wilamowska K."/>
            <person name="Weinberg Z."/>
            <person name="Ruzzo W.L."/>
            <person name="Wloga D."/>
            <person name="Gaertig J."/>
            <person name="Frankel J."/>
            <person name="Tsao C.-C."/>
            <person name="Gorovsky M.A."/>
            <person name="Keeling P.J."/>
            <person name="Waller R.F."/>
            <person name="Patron N.J."/>
            <person name="Cherry J.M."/>
            <person name="Stover N.A."/>
            <person name="Krieger C.J."/>
            <person name="del Toro C."/>
            <person name="Ryder H.F."/>
            <person name="Williamson S.C."/>
            <person name="Barbeau R.A."/>
            <person name="Hamilton E.P."/>
            <person name="Orias E."/>
        </authorList>
    </citation>
    <scope>NUCLEOTIDE SEQUENCE [LARGE SCALE GENOMIC DNA]</scope>
    <source>
        <strain evidence="11">SB210</strain>
    </source>
</reference>
<organism evidence="10 11">
    <name type="scientific">Tetrahymena thermophila (strain SB210)</name>
    <dbReference type="NCBI Taxonomy" id="312017"/>
    <lineage>
        <taxon>Eukaryota</taxon>
        <taxon>Sar</taxon>
        <taxon>Alveolata</taxon>
        <taxon>Ciliophora</taxon>
        <taxon>Intramacronucleata</taxon>
        <taxon>Oligohymenophorea</taxon>
        <taxon>Hymenostomatida</taxon>
        <taxon>Tetrahymenina</taxon>
        <taxon>Tetrahymenidae</taxon>
        <taxon>Tetrahymena</taxon>
    </lineage>
</organism>
<dbReference type="SUPFAM" id="SSF50324">
    <property type="entry name" value="Inorganic pyrophosphatase"/>
    <property type="match status" value="1"/>
</dbReference>
<dbReference type="GO" id="GO:0004427">
    <property type="term" value="F:inorganic diphosphate phosphatase activity"/>
    <property type="evidence" value="ECO:0007669"/>
    <property type="project" value="UniProtKB-EC"/>
</dbReference>
<keyword evidence="4" id="KW-0963">Cytoplasm</keyword>
<dbReference type="GO" id="GO:0000287">
    <property type="term" value="F:magnesium ion binding"/>
    <property type="evidence" value="ECO:0007669"/>
    <property type="project" value="InterPro"/>
</dbReference>
<evidence type="ECO:0000256" key="3">
    <source>
        <dbReference type="ARBA" id="ARBA00012146"/>
    </source>
</evidence>
<dbReference type="HAMAP" id="MF_00209">
    <property type="entry name" value="Inorganic_PPase"/>
    <property type="match status" value="1"/>
</dbReference>
<evidence type="ECO:0000256" key="5">
    <source>
        <dbReference type="ARBA" id="ARBA00022723"/>
    </source>
</evidence>
<evidence type="ECO:0000256" key="4">
    <source>
        <dbReference type="ARBA" id="ARBA00022490"/>
    </source>
</evidence>
<dbReference type="Proteomes" id="UP000009168">
    <property type="component" value="Unassembled WGS sequence"/>
</dbReference>
<dbReference type="CDD" id="cd00412">
    <property type="entry name" value="pyrophosphatase"/>
    <property type="match status" value="1"/>
</dbReference>
<evidence type="ECO:0000256" key="2">
    <source>
        <dbReference type="ARBA" id="ARBA00006220"/>
    </source>
</evidence>
<dbReference type="KEGG" id="tet:TTHERM_00143770"/>
<dbReference type="GeneID" id="7827540"/>
<evidence type="ECO:0000256" key="6">
    <source>
        <dbReference type="ARBA" id="ARBA00022801"/>
    </source>
</evidence>
<dbReference type="PANTHER" id="PTHR10286">
    <property type="entry name" value="INORGANIC PYROPHOSPHATASE"/>
    <property type="match status" value="1"/>
</dbReference>
<dbReference type="InterPro" id="IPR008162">
    <property type="entry name" value="Pyrophosphatase"/>
</dbReference>
<keyword evidence="6" id="KW-0378">Hydrolase</keyword>
<dbReference type="GO" id="GO:0005737">
    <property type="term" value="C:cytoplasm"/>
    <property type="evidence" value="ECO:0007669"/>
    <property type="project" value="InterPro"/>
</dbReference>
<dbReference type="RefSeq" id="XP_001011116.4">
    <property type="nucleotide sequence ID" value="XM_001011116.4"/>
</dbReference>
<evidence type="ECO:0000256" key="7">
    <source>
        <dbReference type="ARBA" id="ARBA00022842"/>
    </source>
</evidence>
<dbReference type="EMBL" id="GG662793">
    <property type="protein sequence ID" value="EAR90871.4"/>
    <property type="molecule type" value="Genomic_DNA"/>
</dbReference>
<comment type="cofactor">
    <cofactor evidence="1">
        <name>Mg(2+)</name>
        <dbReference type="ChEBI" id="CHEBI:18420"/>
    </cofactor>
</comment>
<gene>
    <name evidence="10" type="ORF">TTHERM_00143770</name>
</gene>
<evidence type="ECO:0000256" key="9">
    <source>
        <dbReference type="ARBA" id="ARBA00047820"/>
    </source>
</evidence>
<dbReference type="FunFam" id="3.90.80.10:FF:000003">
    <property type="entry name" value="Inorganic pyrophosphatase"/>
    <property type="match status" value="1"/>
</dbReference>
<evidence type="ECO:0000256" key="8">
    <source>
        <dbReference type="ARBA" id="ARBA00040300"/>
    </source>
</evidence>
<dbReference type="STRING" id="312017.I7LU97"/>
<keyword evidence="5" id="KW-0479">Metal-binding</keyword>
<dbReference type="OrthoDB" id="1608002at2759"/>
<evidence type="ECO:0000313" key="10">
    <source>
        <dbReference type="EMBL" id="EAR90871.4"/>
    </source>
</evidence>
<dbReference type="Pfam" id="PF00719">
    <property type="entry name" value="Pyrophosphatase"/>
    <property type="match status" value="1"/>
</dbReference>
<dbReference type="AlphaFoldDB" id="I7LU97"/>
<dbReference type="InterPro" id="IPR036649">
    <property type="entry name" value="Pyrophosphatase_sf"/>
</dbReference>
<dbReference type="InParanoid" id="I7LU97"/>
<sequence length="243" mass="27933">MNPLNLNQFKQIKNISTNTNKQNFALIVIYQKNQITFIHQQKKNKHFKILKMSNTRTKYSKNPWHCVSIGEKVPEVVTAVIEIPKGSKAKYELDKDSGMLKLDRVLFSAVHYPANYGFIPQTYCDDKDPLDILVLCSVDVEPLCLIDAKVIGVMHMIDGGEIDDKIIAVAANDVSVNHFNDLTDLPEHLLQQIQRFFEDYKKLEKKDVKVQEFQGKEKAQQIVRESIELYDREIRQGNSTPAL</sequence>
<dbReference type="Gene3D" id="3.90.80.10">
    <property type="entry name" value="Inorganic pyrophosphatase"/>
    <property type="match status" value="1"/>
</dbReference>
<proteinExistence type="inferred from homology"/>
<dbReference type="EC" id="3.6.1.1" evidence="3"/>
<accession>I7LU97</accession>
<protein>
    <recommendedName>
        <fullName evidence="8">Inorganic pyrophosphatase</fullName>
        <ecNumber evidence="3">3.6.1.1</ecNumber>
    </recommendedName>
</protein>
<keyword evidence="7" id="KW-0460">Magnesium</keyword>
<dbReference type="GO" id="GO:0006796">
    <property type="term" value="P:phosphate-containing compound metabolic process"/>
    <property type="evidence" value="ECO:0007669"/>
    <property type="project" value="InterPro"/>
</dbReference>